<comment type="catalytic activity">
    <reaction evidence="5">
        <text>molybdopterin + ATP + H(+) = adenylyl-molybdopterin + diphosphate</text>
        <dbReference type="Rhea" id="RHEA:31331"/>
        <dbReference type="ChEBI" id="CHEBI:15378"/>
        <dbReference type="ChEBI" id="CHEBI:30616"/>
        <dbReference type="ChEBI" id="CHEBI:33019"/>
        <dbReference type="ChEBI" id="CHEBI:58698"/>
        <dbReference type="ChEBI" id="CHEBI:62727"/>
        <dbReference type="EC" id="2.7.7.75"/>
    </reaction>
</comment>
<dbReference type="InterPro" id="IPR036522">
    <property type="entry name" value="MoaC_sf"/>
</dbReference>
<comment type="pathway">
    <text evidence="1">Cofactor biosynthesis; molybdopterin biosynthesis.</text>
</comment>
<dbReference type="InterPro" id="IPR036425">
    <property type="entry name" value="MoaB/Mog-like_dom_sf"/>
</dbReference>
<dbReference type="Pfam" id="PF01967">
    <property type="entry name" value="MoaC"/>
    <property type="match status" value="1"/>
</dbReference>
<evidence type="ECO:0000313" key="10">
    <source>
        <dbReference type="Proteomes" id="UP000463961"/>
    </source>
</evidence>
<gene>
    <name evidence="9" type="primary">moaCB</name>
    <name evidence="9" type="ORF">ICHIAU1_14510</name>
</gene>
<keyword evidence="4" id="KW-0501">Molybdenum cofactor biosynthesis</keyword>
<dbReference type="EC" id="2.7.7.75" evidence="2"/>
<protein>
    <recommendedName>
        <fullName evidence="3">Molybdopterin adenylyltransferase</fullName>
        <ecNumber evidence="2">2.7.7.75</ecNumber>
    </recommendedName>
</protein>
<dbReference type="GO" id="GO:0061598">
    <property type="term" value="F:molybdopterin adenylyltransferase activity"/>
    <property type="evidence" value="ECO:0007669"/>
    <property type="project" value="UniProtKB-EC"/>
</dbReference>
<accession>A0A679I473</accession>
<dbReference type="PANTHER" id="PTHR43764:SF1">
    <property type="entry name" value="MOLYBDOPTERIN MOLYBDOTRANSFERASE"/>
    <property type="match status" value="1"/>
</dbReference>
<evidence type="ECO:0000313" key="9">
    <source>
        <dbReference type="EMBL" id="BBU69168.1"/>
    </source>
</evidence>
<evidence type="ECO:0000259" key="8">
    <source>
        <dbReference type="SMART" id="SM00852"/>
    </source>
</evidence>
<dbReference type="CDD" id="cd00886">
    <property type="entry name" value="MogA_MoaB"/>
    <property type="match status" value="1"/>
</dbReference>
<dbReference type="SUPFAM" id="SSF55040">
    <property type="entry name" value="Molybdenum cofactor biosynthesis protein C, MoaC"/>
    <property type="match status" value="1"/>
</dbReference>
<dbReference type="PROSITE" id="PS01078">
    <property type="entry name" value="MOCF_BIOSYNTHESIS_1"/>
    <property type="match status" value="1"/>
</dbReference>
<dbReference type="InterPro" id="IPR002820">
    <property type="entry name" value="Mopterin_CF_biosynth-C_dom"/>
</dbReference>
<dbReference type="NCBIfam" id="TIGR00581">
    <property type="entry name" value="moaC"/>
    <property type="match status" value="1"/>
</dbReference>
<comment type="function">
    <text evidence="7">Catalyzes the adenylation of molybdopterin as part of the biosynthesis of the molybdenum-cofactor.</text>
</comment>
<dbReference type="Gene3D" id="3.40.980.10">
    <property type="entry name" value="MoaB/Mog-like domain"/>
    <property type="match status" value="1"/>
</dbReference>
<evidence type="ECO:0000256" key="1">
    <source>
        <dbReference type="ARBA" id="ARBA00005046"/>
    </source>
</evidence>
<name>A0A679I473_9RHOO</name>
<dbReference type="InterPro" id="IPR008284">
    <property type="entry name" value="MoCF_biosynth_CS"/>
</dbReference>
<dbReference type="InterPro" id="IPR001453">
    <property type="entry name" value="MoaB/Mog_dom"/>
</dbReference>
<dbReference type="InterPro" id="IPR051920">
    <property type="entry name" value="MPT_Adenylyltrnsfr/MoaC-Rel"/>
</dbReference>
<evidence type="ECO:0000256" key="7">
    <source>
        <dbReference type="ARBA" id="ARBA00058212"/>
    </source>
</evidence>
<dbReference type="NCBIfam" id="TIGR00177">
    <property type="entry name" value="molyb_syn"/>
    <property type="match status" value="1"/>
</dbReference>
<dbReference type="SUPFAM" id="SSF53218">
    <property type="entry name" value="Molybdenum cofactor biosynthesis proteins"/>
    <property type="match status" value="1"/>
</dbReference>
<keyword evidence="10" id="KW-1185">Reference proteome</keyword>
<sequence length="329" mass="35345">MNQGFHMIDVGGKSPTHRTAIAEGRIVVGEHAFSLIRQRALPKGDVLMLAEIAGIQGAKTASQLMPLCHPMGLDQVQITTVLEEDDCAVRVFCTASTHAKTGVEMEALAGANAALLTIWDLTKMVEPDLLIEGVRLLAKSGGKSGLWLNPAGIPDWVREKMCPPASQTLKDVTVAIITLSDRAAAGIYEDKATPVARALLERFGATVTATHVIPDEPDELTKQIHLIRENGSARLIITTGGTGIAPRDKTPETISALADRIIPGIGEQLRLYGSQFTPFSWSSRSIGATFGNILIITLPGNPKAVREGIECLHQQIPHLINTIDNLKHD</sequence>
<dbReference type="OrthoDB" id="9794429at2"/>
<dbReference type="PIRSF" id="PIRSF036594">
    <property type="entry name" value="MoaC_MogA"/>
    <property type="match status" value="1"/>
</dbReference>
<dbReference type="Gene3D" id="3.30.70.640">
    <property type="entry name" value="Molybdopterin cofactor biosynthesis C (MoaC) domain"/>
    <property type="match status" value="1"/>
</dbReference>
<dbReference type="NCBIfam" id="NF002947">
    <property type="entry name" value="PRK03604.1"/>
    <property type="match status" value="1"/>
</dbReference>
<evidence type="ECO:0000256" key="4">
    <source>
        <dbReference type="ARBA" id="ARBA00023150"/>
    </source>
</evidence>
<evidence type="ECO:0000256" key="2">
    <source>
        <dbReference type="ARBA" id="ARBA00012509"/>
    </source>
</evidence>
<proteinExistence type="predicted"/>
<dbReference type="AlphaFoldDB" id="A0A679I473"/>
<dbReference type="GO" id="GO:0006777">
    <property type="term" value="P:Mo-molybdopterin cofactor biosynthetic process"/>
    <property type="evidence" value="ECO:0007669"/>
    <property type="project" value="UniProtKB-KW"/>
</dbReference>
<dbReference type="EMBL" id="AP022345">
    <property type="protein sequence ID" value="BBU69168.1"/>
    <property type="molecule type" value="Genomic_DNA"/>
</dbReference>
<evidence type="ECO:0000256" key="5">
    <source>
        <dbReference type="ARBA" id="ARBA00051131"/>
    </source>
</evidence>
<dbReference type="RefSeq" id="WP_162050111.1">
    <property type="nucleotide sequence ID" value="NZ_AP019011.1"/>
</dbReference>
<dbReference type="InterPro" id="IPR012247">
    <property type="entry name" value="MoaC_MogA"/>
</dbReference>
<evidence type="ECO:0000256" key="3">
    <source>
        <dbReference type="ARBA" id="ARBA00013491"/>
    </source>
</evidence>
<reference evidence="10" key="1">
    <citation type="submission" date="2020-01" db="EMBL/GenBank/DDBJ databases">
        <title>Phosphoaccumulans saitamaens gen. nov., sp. nov., a polyphosphate accumulating bacterium isolated from surface river water.</title>
        <authorList>
            <person name="Watanabe K."/>
            <person name="Suda W."/>
        </authorList>
    </citation>
    <scope>NUCLEOTIDE SEQUENCE [LARGE SCALE GENOMIC DNA]</scope>
    <source>
        <strain evidence="10">ICHIAU1</strain>
    </source>
</reference>
<dbReference type="InterPro" id="IPR023045">
    <property type="entry name" value="MoaC"/>
</dbReference>
<dbReference type="NCBIfam" id="NF006870">
    <property type="entry name" value="PRK09364.1"/>
    <property type="match status" value="1"/>
</dbReference>
<evidence type="ECO:0000256" key="6">
    <source>
        <dbReference type="ARBA" id="ARBA00055087"/>
    </source>
</evidence>
<feature type="domain" description="MoaB/Mog" evidence="8">
    <location>
        <begin position="175"/>
        <end position="319"/>
    </location>
</feature>
<organism evidence="9 10">
    <name type="scientific">Fluviibacter phosphoraccumulans</name>
    <dbReference type="NCBI Taxonomy" id="1751046"/>
    <lineage>
        <taxon>Bacteria</taxon>
        <taxon>Pseudomonadati</taxon>
        <taxon>Pseudomonadota</taxon>
        <taxon>Betaproteobacteria</taxon>
        <taxon>Rhodocyclales</taxon>
        <taxon>Fluviibacteraceae</taxon>
        <taxon>Fluviibacter</taxon>
    </lineage>
</organism>
<dbReference type="PANTHER" id="PTHR43764">
    <property type="entry name" value="MOLYBDENUM COFACTOR BIOSYNTHESIS"/>
    <property type="match status" value="1"/>
</dbReference>
<dbReference type="UniPathway" id="UPA00344"/>
<dbReference type="SMART" id="SM00852">
    <property type="entry name" value="MoCF_biosynth"/>
    <property type="match status" value="1"/>
</dbReference>
<comment type="function">
    <text evidence="6">Catalyzes the conversion of (8S)-3',8-cyclo-7,8-dihydroguanosine 5'-triphosphate to cyclic pyranopterin monophosphate (cPMP).</text>
</comment>
<dbReference type="Pfam" id="PF00994">
    <property type="entry name" value="MoCF_biosynth"/>
    <property type="match status" value="1"/>
</dbReference>
<dbReference type="Proteomes" id="UP000463961">
    <property type="component" value="Chromosome"/>
</dbReference>